<sequence length="464" mass="51941">MELSILDQTSPHFYIRQLFCFEFDHRSTGPALYGLHHALEAPIAQWPVLAGMVIPGQDPDSKHNLKSVRYQTPLPRPLYGTHLFAMQWLSANYQELLARGMPQSELKTGSLSSLPWNSKPGQAYPVFGLQVNFLEGGLILCFTLSHTVLDGVSKDAIFECFGRNMRMDTPTFKNLHVQSREFVDLCRSKSTNINVHTCPEYRYDNTPPPPLTRQATGRVFVFDAHRIAELKDSVMKYLQTTASDAWASTSDCLCALLWVSVMQVRARRLSPSTNVKFSQSVNARRQFSLPQSYFGNAFLQPFASARLGDLLNSSETDCLEELPDDLLKIATVAKAALNIRAAIQEVDKDYAQQRLDLWASLQDPSSTLHAFWRALDMPDTGIFLSSWVNFGADVDFAIPGTTTGCAQYVRKPWSASEGACNILPRKGGTKGDADWEVLVQLSVEDMERLCVETEFGRLANKVIE</sequence>
<dbReference type="PANTHER" id="PTHR31642:SF310">
    <property type="entry name" value="FATTY ALCOHOL:CAFFEOYL-COA ACYLTRANSFERASE"/>
    <property type="match status" value="1"/>
</dbReference>
<evidence type="ECO:0000313" key="3">
    <source>
        <dbReference type="Proteomes" id="UP001492380"/>
    </source>
</evidence>
<dbReference type="Proteomes" id="UP001492380">
    <property type="component" value="Unassembled WGS sequence"/>
</dbReference>
<dbReference type="PANTHER" id="PTHR31642">
    <property type="entry name" value="TRICHOTHECENE 3-O-ACETYLTRANSFERASE"/>
    <property type="match status" value="1"/>
</dbReference>
<organism evidence="2 3">
    <name type="scientific">Phyllosticta capitalensis</name>
    <dbReference type="NCBI Taxonomy" id="121624"/>
    <lineage>
        <taxon>Eukaryota</taxon>
        <taxon>Fungi</taxon>
        <taxon>Dikarya</taxon>
        <taxon>Ascomycota</taxon>
        <taxon>Pezizomycotina</taxon>
        <taxon>Dothideomycetes</taxon>
        <taxon>Dothideomycetes incertae sedis</taxon>
        <taxon>Botryosphaeriales</taxon>
        <taxon>Phyllostictaceae</taxon>
        <taxon>Phyllosticta</taxon>
    </lineage>
</organism>
<protein>
    <submittedName>
        <fullName evidence="2">Transferase family-domain-containing protein</fullName>
    </submittedName>
</protein>
<dbReference type="Gene3D" id="3.30.559.10">
    <property type="entry name" value="Chloramphenicol acetyltransferase-like domain"/>
    <property type="match status" value="2"/>
</dbReference>
<evidence type="ECO:0000256" key="1">
    <source>
        <dbReference type="ARBA" id="ARBA00022679"/>
    </source>
</evidence>
<dbReference type="InterPro" id="IPR050317">
    <property type="entry name" value="Plant_Fungal_Acyltransferase"/>
</dbReference>
<evidence type="ECO:0000313" key="2">
    <source>
        <dbReference type="EMBL" id="KAK8233896.1"/>
    </source>
</evidence>
<reference evidence="2 3" key="1">
    <citation type="submission" date="2024-04" db="EMBL/GenBank/DDBJ databases">
        <title>Phyllosticta paracitricarpa is synonymous to the EU quarantine fungus P. citricarpa based on phylogenomic analyses.</title>
        <authorList>
            <consortium name="Lawrence Berkeley National Laboratory"/>
            <person name="Van Ingen-Buijs V.A."/>
            <person name="Van Westerhoven A.C."/>
            <person name="Haridas S."/>
            <person name="Skiadas P."/>
            <person name="Martin F."/>
            <person name="Groenewald J.Z."/>
            <person name="Crous P.W."/>
            <person name="Seidl M.F."/>
        </authorList>
    </citation>
    <scope>NUCLEOTIDE SEQUENCE [LARGE SCALE GENOMIC DNA]</scope>
    <source>
        <strain evidence="2 3">CBS 123374</strain>
    </source>
</reference>
<dbReference type="Pfam" id="PF02458">
    <property type="entry name" value="Transferase"/>
    <property type="match status" value="1"/>
</dbReference>
<accession>A0ABR1YN15</accession>
<dbReference type="InterPro" id="IPR023213">
    <property type="entry name" value="CAT-like_dom_sf"/>
</dbReference>
<dbReference type="EMBL" id="JBBWRZ010000006">
    <property type="protein sequence ID" value="KAK8233896.1"/>
    <property type="molecule type" value="Genomic_DNA"/>
</dbReference>
<dbReference type="GO" id="GO:0016740">
    <property type="term" value="F:transferase activity"/>
    <property type="evidence" value="ECO:0007669"/>
    <property type="project" value="UniProtKB-KW"/>
</dbReference>
<name>A0ABR1YN15_9PEZI</name>
<proteinExistence type="predicted"/>
<keyword evidence="3" id="KW-1185">Reference proteome</keyword>
<keyword evidence="1 2" id="KW-0808">Transferase</keyword>
<gene>
    <name evidence="2" type="ORF">HDK90DRAFT_282929</name>
</gene>
<comment type="caution">
    <text evidence="2">The sequence shown here is derived from an EMBL/GenBank/DDBJ whole genome shotgun (WGS) entry which is preliminary data.</text>
</comment>